<comment type="similarity">
    <text evidence="5">Belongs to the G-protein coupled receptor 1 family.</text>
</comment>
<reference evidence="8" key="1">
    <citation type="submission" date="2021-02" db="EMBL/GenBank/DDBJ databases">
        <authorList>
            <person name="Nowell W R."/>
        </authorList>
    </citation>
    <scope>NUCLEOTIDE SEQUENCE</scope>
</reference>
<feature type="transmembrane region" description="Helical" evidence="6">
    <location>
        <begin position="333"/>
        <end position="350"/>
    </location>
</feature>
<dbReference type="Pfam" id="PF00001">
    <property type="entry name" value="7tm_1"/>
    <property type="match status" value="1"/>
</dbReference>
<comment type="subcellular location">
    <subcellularLocation>
        <location evidence="1">Membrane</location>
    </subcellularLocation>
</comment>
<comment type="caution">
    <text evidence="8">The sequence shown here is derived from an EMBL/GenBank/DDBJ whole genome shotgun (WGS) entry which is preliminary data.</text>
</comment>
<evidence type="ECO:0000259" key="7">
    <source>
        <dbReference type="PROSITE" id="PS50262"/>
    </source>
</evidence>
<protein>
    <recommendedName>
        <fullName evidence="7">G-protein coupled receptors family 1 profile domain-containing protein</fullName>
    </recommendedName>
</protein>
<feature type="transmembrane region" description="Helical" evidence="6">
    <location>
        <begin position="236"/>
        <end position="259"/>
    </location>
</feature>
<name>A0A813WV64_9BILA</name>
<proteinExistence type="inferred from homology"/>
<dbReference type="EMBL" id="CAJOAY010007673">
    <property type="protein sequence ID" value="CAF4171474.1"/>
    <property type="molecule type" value="Genomic_DNA"/>
</dbReference>
<evidence type="ECO:0000313" key="8">
    <source>
        <dbReference type="EMBL" id="CAF0855944.1"/>
    </source>
</evidence>
<dbReference type="PROSITE" id="PS00237">
    <property type="entry name" value="G_PROTEIN_RECEP_F1_1"/>
    <property type="match status" value="1"/>
</dbReference>
<evidence type="ECO:0000256" key="6">
    <source>
        <dbReference type="SAM" id="Phobius"/>
    </source>
</evidence>
<evidence type="ECO:0000256" key="1">
    <source>
        <dbReference type="ARBA" id="ARBA00004370"/>
    </source>
</evidence>
<organism evidence="8 10">
    <name type="scientific">Adineta steineri</name>
    <dbReference type="NCBI Taxonomy" id="433720"/>
    <lineage>
        <taxon>Eukaryota</taxon>
        <taxon>Metazoa</taxon>
        <taxon>Spiralia</taxon>
        <taxon>Gnathifera</taxon>
        <taxon>Rotifera</taxon>
        <taxon>Eurotatoria</taxon>
        <taxon>Bdelloidea</taxon>
        <taxon>Adinetida</taxon>
        <taxon>Adinetidae</taxon>
        <taxon>Adineta</taxon>
    </lineage>
</organism>
<evidence type="ECO:0000313" key="10">
    <source>
        <dbReference type="Proteomes" id="UP000663891"/>
    </source>
</evidence>
<keyword evidence="5" id="KW-0675">Receptor</keyword>
<dbReference type="EMBL" id="CAJNON010000043">
    <property type="protein sequence ID" value="CAF0855944.1"/>
    <property type="molecule type" value="Genomic_DNA"/>
</dbReference>
<dbReference type="InterPro" id="IPR017452">
    <property type="entry name" value="GPCR_Rhodpsn_7TM"/>
</dbReference>
<dbReference type="PRINTS" id="PR00237">
    <property type="entry name" value="GPCRRHODOPSN"/>
</dbReference>
<dbReference type="PROSITE" id="PS50262">
    <property type="entry name" value="G_PROTEIN_RECEP_F1_2"/>
    <property type="match status" value="1"/>
</dbReference>
<feature type="domain" description="G-protein coupled receptors family 1 profile" evidence="7">
    <location>
        <begin position="47"/>
        <end position="346"/>
    </location>
</feature>
<feature type="transmembrane region" description="Helical" evidence="6">
    <location>
        <begin position="28"/>
        <end position="56"/>
    </location>
</feature>
<dbReference type="InterPro" id="IPR000276">
    <property type="entry name" value="GPCR_Rhodpsn"/>
</dbReference>
<dbReference type="Gene3D" id="1.20.1070.10">
    <property type="entry name" value="Rhodopsin 7-helix transmembrane proteins"/>
    <property type="match status" value="1"/>
</dbReference>
<keyword evidence="5" id="KW-0297">G-protein coupled receptor</keyword>
<dbReference type="AlphaFoldDB" id="A0A813WV64"/>
<dbReference type="PANTHER" id="PTHR46641:SF2">
    <property type="entry name" value="FMRFAMIDE RECEPTOR"/>
    <property type="match status" value="1"/>
</dbReference>
<keyword evidence="2 5" id="KW-0812">Transmembrane</keyword>
<dbReference type="SUPFAM" id="SSF81321">
    <property type="entry name" value="Family A G protein-coupled receptor-like"/>
    <property type="match status" value="1"/>
</dbReference>
<keyword evidence="3 6" id="KW-1133">Transmembrane helix</keyword>
<keyword evidence="4 6" id="KW-0472">Membrane</keyword>
<dbReference type="Proteomes" id="UP000663881">
    <property type="component" value="Unassembled WGS sequence"/>
</dbReference>
<evidence type="ECO:0000256" key="2">
    <source>
        <dbReference type="ARBA" id="ARBA00022692"/>
    </source>
</evidence>
<dbReference type="PANTHER" id="PTHR46641">
    <property type="entry name" value="FMRFAMIDE RECEPTOR-RELATED"/>
    <property type="match status" value="1"/>
</dbReference>
<accession>A0A813WV64</accession>
<dbReference type="InterPro" id="IPR052954">
    <property type="entry name" value="GPCR-Ligand_Int"/>
</dbReference>
<evidence type="ECO:0000313" key="9">
    <source>
        <dbReference type="EMBL" id="CAF4171474.1"/>
    </source>
</evidence>
<dbReference type="GO" id="GO:0004930">
    <property type="term" value="F:G protein-coupled receptor activity"/>
    <property type="evidence" value="ECO:0007669"/>
    <property type="project" value="UniProtKB-KW"/>
</dbReference>
<gene>
    <name evidence="9" type="ORF">OKA104_LOCUS39365</name>
    <name evidence="8" type="ORF">VCS650_LOCUS6928</name>
</gene>
<evidence type="ECO:0000256" key="4">
    <source>
        <dbReference type="ARBA" id="ARBA00023136"/>
    </source>
</evidence>
<keyword evidence="5" id="KW-0807">Transducer</keyword>
<dbReference type="OrthoDB" id="10005800at2759"/>
<feature type="transmembrane region" description="Helical" evidence="6">
    <location>
        <begin position="114"/>
        <end position="137"/>
    </location>
</feature>
<evidence type="ECO:0000256" key="3">
    <source>
        <dbReference type="ARBA" id="ARBA00022989"/>
    </source>
</evidence>
<dbReference type="Proteomes" id="UP000663891">
    <property type="component" value="Unassembled WGS sequence"/>
</dbReference>
<feature type="transmembrane region" description="Helical" evidence="6">
    <location>
        <begin position="280"/>
        <end position="300"/>
    </location>
</feature>
<dbReference type="GO" id="GO:0016020">
    <property type="term" value="C:membrane"/>
    <property type="evidence" value="ECO:0007669"/>
    <property type="project" value="UniProtKB-SubCell"/>
</dbReference>
<sequence length="413" mass="48969">MNCTEIFRQRNYSFLMLNQAFNDDSGSWWWWINLIGTFIFGLTGLIGNLICFFVVCRFTVSQHSFVEYLRALSLFEFLSLLYEVIQSLNDLSLYLFSTSLLNFRYSIVCKFYDYFKYTIILLSCWTIVGLTIDRYILVCNPSIKKFPKLSRRLCNAKCARRIILLLLIISLIINIPHLIYKEWLCRPTGFQYSAIYNQRFNLNQTKKIFSKQICSCRISPLNKSNQLKFFVFWHNYIFHLLCYTIIPAFFLIISNTAILRQLHAPRQIVSNQNEHIRSKLTRTLTLLSLIFLSLYFPYAIVQTLSYFVIRHLQYHCNIRFVLTLHILKRLSELLNIGALGINFFLYILGVKHYRSSAIRMLGLDHYQIFYKYLTTEHQNKKILKKNHPIKCIVQTNSTKFKILKVTSTLYNNC</sequence>
<evidence type="ECO:0000256" key="5">
    <source>
        <dbReference type="RuleBase" id="RU000688"/>
    </source>
</evidence>
<feature type="transmembrane region" description="Helical" evidence="6">
    <location>
        <begin position="158"/>
        <end position="180"/>
    </location>
</feature>